<keyword evidence="1" id="KW-0812">Transmembrane</keyword>
<proteinExistence type="predicted"/>
<feature type="transmembrane region" description="Helical" evidence="1">
    <location>
        <begin position="63"/>
        <end position="84"/>
    </location>
</feature>
<feature type="transmembrane region" description="Helical" evidence="1">
    <location>
        <begin position="20"/>
        <end position="43"/>
    </location>
</feature>
<feature type="transmembrane region" description="Helical" evidence="1">
    <location>
        <begin position="150"/>
        <end position="169"/>
    </location>
</feature>
<protein>
    <submittedName>
        <fullName evidence="2">ABC transporter permease</fullName>
    </submittedName>
</protein>
<comment type="caution">
    <text evidence="2">The sequence shown here is derived from an EMBL/GenBank/DDBJ whole genome shotgun (WGS) entry which is preliminary data.</text>
</comment>
<keyword evidence="1" id="KW-1133">Transmembrane helix</keyword>
<evidence type="ECO:0000313" key="2">
    <source>
        <dbReference type="EMBL" id="MBP3951090.1"/>
    </source>
</evidence>
<dbReference type="AlphaFoldDB" id="A0A940WYS1"/>
<name>A0A940WYS1_9BACI</name>
<sequence>MQSKILSFNRGIITQDIRSVGWIGLVYFICLIFALPLNILLAYTTQTPLDPFIPAESLFHLPFEFVIFLIFTLPVVLAIFLFRYMQAKQPSDFVHSLPITREQLFFQHVAFGTLLLILPVLLTGIILWLLGFFIPAPDLLSIGSIAEWSAITTLFNLFVFYTCVFVGMFTGMSILQGAFTYILFFFPAGILVLIMTNLHFYLYGLSVNTINYESLIPFSRLLEIRFLLLENRMSIGEISIYLVIMIFFLVTSFFVYKIRQVESATSAISFKPLKPIFKYGFTFSTMLVGGAYYGSIQENLGWIIFGYIAASIFGYLVAQMILDKTWRVFSKWKGYVVFIIAMVTLAIIIHFDITGFEKRVPEASNVERVYFAEDNYYWHSRYDEDMYVDNLNPSDFYESPEVIESIRRLHQQIIEDRNVDISHHDPAVQPVSIGYELKDGGLVVREYLVPYRQYAAFYEQILQSDDYRSNQNPVLTIENSKEISHIMIESHRTPGRVTLTEEQQISEFHALLKEDINNQSVEDYLVPVEWDSSINYHLQNGNDNYITWKKSYTEIDNWLETQGLLEEARTTSNDLTHVAVMPLESGEDVHSYLNDSTMETDFDTLPNVIRVDQSDQIDSILKQSEWVQNGASYLVALYYKDDTYPELATISKDKAPEFLTEMFSE</sequence>
<feature type="transmembrane region" description="Helical" evidence="1">
    <location>
        <begin position="334"/>
        <end position="351"/>
    </location>
</feature>
<evidence type="ECO:0000313" key="3">
    <source>
        <dbReference type="Proteomes" id="UP000678228"/>
    </source>
</evidence>
<keyword evidence="1" id="KW-0472">Membrane</keyword>
<gene>
    <name evidence="2" type="ORF">J7W16_08070</name>
</gene>
<feature type="transmembrane region" description="Helical" evidence="1">
    <location>
        <begin position="181"/>
        <end position="202"/>
    </location>
</feature>
<feature type="transmembrane region" description="Helical" evidence="1">
    <location>
        <begin position="276"/>
        <end position="294"/>
    </location>
</feature>
<keyword evidence="3" id="KW-1185">Reference proteome</keyword>
<reference evidence="2" key="1">
    <citation type="submission" date="2021-03" db="EMBL/GenBank/DDBJ databases">
        <title>Bacillus suaedae sp. nov., isolated from Suaeda aralocaspica.</title>
        <authorList>
            <person name="Lei R.F.R."/>
        </authorList>
    </citation>
    <scope>NUCLEOTIDE SEQUENCE</scope>
    <source>
        <strain evidence="2">YZJH907-2</strain>
    </source>
</reference>
<feature type="transmembrane region" description="Helical" evidence="1">
    <location>
        <begin position="300"/>
        <end position="322"/>
    </location>
</feature>
<accession>A0A940WYS1</accession>
<organism evidence="2 3">
    <name type="scientific">Halalkalibacter suaedae</name>
    <dbReference type="NCBI Taxonomy" id="2822140"/>
    <lineage>
        <taxon>Bacteria</taxon>
        <taxon>Bacillati</taxon>
        <taxon>Bacillota</taxon>
        <taxon>Bacilli</taxon>
        <taxon>Bacillales</taxon>
        <taxon>Bacillaceae</taxon>
        <taxon>Halalkalibacter</taxon>
    </lineage>
</organism>
<dbReference type="Proteomes" id="UP000678228">
    <property type="component" value="Unassembled WGS sequence"/>
</dbReference>
<dbReference type="EMBL" id="JAGKSQ010000003">
    <property type="protein sequence ID" value="MBP3951090.1"/>
    <property type="molecule type" value="Genomic_DNA"/>
</dbReference>
<feature type="transmembrane region" description="Helical" evidence="1">
    <location>
        <begin position="105"/>
        <end position="130"/>
    </location>
</feature>
<feature type="transmembrane region" description="Helical" evidence="1">
    <location>
        <begin position="238"/>
        <end position="256"/>
    </location>
</feature>
<dbReference type="RefSeq" id="WP_210596794.1">
    <property type="nucleotide sequence ID" value="NZ_JAGKSQ010000003.1"/>
</dbReference>
<evidence type="ECO:0000256" key="1">
    <source>
        <dbReference type="SAM" id="Phobius"/>
    </source>
</evidence>